<dbReference type="Proteomes" id="UP000001449">
    <property type="component" value="Chromosome 1"/>
</dbReference>
<dbReference type="PROSITE" id="PS51257">
    <property type="entry name" value="PROKAR_LIPOPROTEIN"/>
    <property type="match status" value="1"/>
</dbReference>
<feature type="compositionally biased region" description="Acidic residues" evidence="1">
    <location>
        <begin position="585"/>
        <end position="595"/>
    </location>
</feature>
<accession>B8BSN9</accession>
<organism evidence="2 3">
    <name type="scientific">Thalassiosira pseudonana</name>
    <name type="common">Marine diatom</name>
    <name type="synonym">Cyclotella nana</name>
    <dbReference type="NCBI Taxonomy" id="35128"/>
    <lineage>
        <taxon>Eukaryota</taxon>
        <taxon>Sar</taxon>
        <taxon>Stramenopiles</taxon>
        <taxon>Ochrophyta</taxon>
        <taxon>Bacillariophyta</taxon>
        <taxon>Coscinodiscophyceae</taxon>
        <taxon>Thalassiosirophycidae</taxon>
        <taxon>Thalassiosirales</taxon>
        <taxon>Thalassiosiraceae</taxon>
        <taxon>Thalassiosira</taxon>
    </lineage>
</organism>
<evidence type="ECO:0000313" key="2">
    <source>
        <dbReference type="EMBL" id="EED96162.1"/>
    </source>
</evidence>
<feature type="compositionally biased region" description="Polar residues" evidence="1">
    <location>
        <begin position="492"/>
        <end position="505"/>
    </location>
</feature>
<protein>
    <submittedName>
        <fullName evidence="2">Uncharacterized protein</fullName>
    </submittedName>
</protein>
<feature type="compositionally biased region" description="Basic and acidic residues" evidence="1">
    <location>
        <begin position="953"/>
        <end position="962"/>
    </location>
</feature>
<feature type="compositionally biased region" description="Low complexity" evidence="1">
    <location>
        <begin position="279"/>
        <end position="300"/>
    </location>
</feature>
<dbReference type="eggNOG" id="ENOG502SBZP">
    <property type="taxonomic scope" value="Eukaryota"/>
</dbReference>
<dbReference type="RefSeq" id="XP_002286521.1">
    <property type="nucleotide sequence ID" value="XM_002286485.1"/>
</dbReference>
<feature type="compositionally biased region" description="Low complexity" evidence="1">
    <location>
        <begin position="170"/>
        <end position="182"/>
    </location>
</feature>
<proteinExistence type="predicted"/>
<dbReference type="HOGENOM" id="CLU_287518_0_0_1"/>
<evidence type="ECO:0000313" key="3">
    <source>
        <dbReference type="Proteomes" id="UP000001449"/>
    </source>
</evidence>
<reference evidence="2 3" key="1">
    <citation type="journal article" date="2004" name="Science">
        <title>The genome of the diatom Thalassiosira pseudonana: ecology, evolution, and metabolism.</title>
        <authorList>
            <person name="Armbrust E.V."/>
            <person name="Berges J.A."/>
            <person name="Bowler C."/>
            <person name="Green B.R."/>
            <person name="Martinez D."/>
            <person name="Putnam N.H."/>
            <person name="Zhou S."/>
            <person name="Allen A.E."/>
            <person name="Apt K.E."/>
            <person name="Bechner M."/>
            <person name="Brzezinski M.A."/>
            <person name="Chaal B.K."/>
            <person name="Chiovitti A."/>
            <person name="Davis A.K."/>
            <person name="Demarest M.S."/>
            <person name="Detter J.C."/>
            <person name="Glavina T."/>
            <person name="Goodstein D."/>
            <person name="Hadi M.Z."/>
            <person name="Hellsten U."/>
            <person name="Hildebrand M."/>
            <person name="Jenkins B.D."/>
            <person name="Jurka J."/>
            <person name="Kapitonov V.V."/>
            <person name="Kroger N."/>
            <person name="Lau W.W."/>
            <person name="Lane T.W."/>
            <person name="Larimer F.W."/>
            <person name="Lippmeier J.C."/>
            <person name="Lucas S."/>
            <person name="Medina M."/>
            <person name="Montsant A."/>
            <person name="Obornik M."/>
            <person name="Parker M.S."/>
            <person name="Palenik B."/>
            <person name="Pazour G.J."/>
            <person name="Richardson P.M."/>
            <person name="Rynearson T.A."/>
            <person name="Saito M.A."/>
            <person name="Schwartz D.C."/>
            <person name="Thamatrakoln K."/>
            <person name="Valentin K."/>
            <person name="Vardi A."/>
            <person name="Wilkerson F.P."/>
            <person name="Rokhsar D.S."/>
        </authorList>
    </citation>
    <scope>NUCLEOTIDE SEQUENCE [LARGE SCALE GENOMIC DNA]</scope>
    <source>
        <strain evidence="2 3">CCMP1335</strain>
    </source>
</reference>
<feature type="compositionally biased region" description="Basic residues" evidence="1">
    <location>
        <begin position="267"/>
        <end position="278"/>
    </location>
</feature>
<feature type="region of interest" description="Disordered" evidence="1">
    <location>
        <begin position="214"/>
        <end position="308"/>
    </location>
</feature>
<feature type="region of interest" description="Disordered" evidence="1">
    <location>
        <begin position="91"/>
        <end position="110"/>
    </location>
</feature>
<dbReference type="EMBL" id="CM000638">
    <property type="protein sequence ID" value="EED96162.1"/>
    <property type="molecule type" value="Genomic_DNA"/>
</dbReference>
<dbReference type="PaxDb" id="35128-Thaps870"/>
<feature type="compositionally biased region" description="Basic and acidic residues" evidence="1">
    <location>
        <begin position="242"/>
        <end position="252"/>
    </location>
</feature>
<evidence type="ECO:0000256" key="1">
    <source>
        <dbReference type="SAM" id="MobiDB-lite"/>
    </source>
</evidence>
<sequence length="1072" mass="117114">MALRAFQFNPSLGGFGCESGSQQLPLPTNRAKVGAAATADNNGNDGGNYTISATGSSCDAFVQIVKELVDNAVDACAAAAASSSSVMTVTDSANHRNTSHHAACDSGSARPASDNNIADILVNANDTNNASRSSDNGKKAMYKRVRVKIDSEKYYPRQAANNDNTDNDDSSNSVNDGSNRNNEGVGCLRITISDNGCGMEDIDKCVMVFSSNKNGTSNQSRSAAAGDATDTVNNGGKKKSGKGAERGDDGGEGKSTQTQRNKQQQSGKKKASNSKKKMGGNSSSNKKQSSQKESNFSNNNTDDHNNDGFTSGRYGLGLTLCLLHTQRLIPNSLACITSSTASMNEWVRATYQVDTDADEIKCVWRERFDKNVGGGGGGEEEGSGTIVTLLVPGGIEAQNAWPRLAEYFARFQLSSDLPCSLEVLAPTLSRRPLMIRPPTEMERRGRKRVVPLDVDSLVDANNVDVNEGDVNAAYKQDWDGDDGFVEDGVPNNDENNNRGSQNSVATPPPISKAAKERQRTEEERNKRISLMCKAARAFKGRPVSVSNVAHESHPIRRHVGSSGQQSVVAKNGPVLEISMVVFGPEPDDDSSDEEGCCGRYPEAAARPQNNCRRSSNAANSAKLQVVRMVNGIPLLDSPEAIACGVVQKISNNNSTWNSFGLDVSWTKGDNGTKENQPSNDTLTFDVNDSAQVAPFFRYSTHALFQERQDYSESSSDDDDFDPDTVTKKRKKERNVTSLRPAALRLGDILMVVQIRAKPSALPLPTLSKGRLPLNDKGINDALENCITSCLRSLQRTNPSLLLTAHQLKRVERESKKMGLFEHTMKMISGWDDDVRSLGIAPFDQPVVESAKNRNNQLQRNLMVRADQHPEQLAHDRERMRIEALAPILERRLRFVVSEEFKDFKKSEEKERKRQERKEEAADRKRLRALSKKKKSTESDVMKGDCFESDDSDEGSRVARHNDNPAPKDVLYNEFDSEISSSDAQAKYQYHRHYQSSDVKVSEHGFLRSTRSPGKRSPVNHASSSVGDVLDCNDGFENMSNLSHDNIIAAVGNGGLASDDEWSRQFDVVVPGS</sequence>
<feature type="region of interest" description="Disordered" evidence="1">
    <location>
        <begin position="468"/>
        <end position="525"/>
    </location>
</feature>
<name>B8BSN9_THAPS</name>
<dbReference type="AlphaFoldDB" id="B8BSN9"/>
<dbReference type="GeneID" id="7445252"/>
<dbReference type="Gene3D" id="3.30.565.10">
    <property type="entry name" value="Histidine kinase-like ATPase, C-terminal domain"/>
    <property type="match status" value="1"/>
</dbReference>
<feature type="compositionally biased region" description="Basic and acidic residues" evidence="1">
    <location>
        <begin position="905"/>
        <end position="923"/>
    </location>
</feature>
<dbReference type="InParanoid" id="B8BSN9"/>
<feature type="compositionally biased region" description="Basic and acidic residues" evidence="1">
    <location>
        <begin position="935"/>
        <end position="945"/>
    </location>
</feature>
<feature type="region of interest" description="Disordered" evidence="1">
    <location>
        <begin position="708"/>
        <end position="732"/>
    </location>
</feature>
<feature type="compositionally biased region" description="Basic residues" evidence="1">
    <location>
        <begin position="924"/>
        <end position="934"/>
    </location>
</feature>
<feature type="compositionally biased region" description="Basic and acidic residues" evidence="1">
    <location>
        <begin position="513"/>
        <end position="525"/>
    </location>
</feature>
<feature type="region of interest" description="Disordered" evidence="1">
    <location>
        <begin position="905"/>
        <end position="969"/>
    </location>
</feature>
<reference evidence="2 3" key="2">
    <citation type="journal article" date="2008" name="Nature">
        <title>The Phaeodactylum genome reveals the evolutionary history of diatom genomes.</title>
        <authorList>
            <person name="Bowler C."/>
            <person name="Allen A.E."/>
            <person name="Badger J.H."/>
            <person name="Grimwood J."/>
            <person name="Jabbari K."/>
            <person name="Kuo A."/>
            <person name="Maheswari U."/>
            <person name="Martens C."/>
            <person name="Maumus F."/>
            <person name="Otillar R.P."/>
            <person name="Rayko E."/>
            <person name="Salamov A."/>
            <person name="Vandepoele K."/>
            <person name="Beszteri B."/>
            <person name="Gruber A."/>
            <person name="Heijde M."/>
            <person name="Katinka M."/>
            <person name="Mock T."/>
            <person name="Valentin K."/>
            <person name="Verret F."/>
            <person name="Berges J.A."/>
            <person name="Brownlee C."/>
            <person name="Cadoret J.P."/>
            <person name="Chiovitti A."/>
            <person name="Choi C.J."/>
            <person name="Coesel S."/>
            <person name="De Martino A."/>
            <person name="Detter J.C."/>
            <person name="Durkin C."/>
            <person name="Falciatore A."/>
            <person name="Fournet J."/>
            <person name="Haruta M."/>
            <person name="Huysman M.J."/>
            <person name="Jenkins B.D."/>
            <person name="Jiroutova K."/>
            <person name="Jorgensen R.E."/>
            <person name="Joubert Y."/>
            <person name="Kaplan A."/>
            <person name="Kroger N."/>
            <person name="Kroth P.G."/>
            <person name="La Roche J."/>
            <person name="Lindquist E."/>
            <person name="Lommer M."/>
            <person name="Martin-Jezequel V."/>
            <person name="Lopez P.J."/>
            <person name="Lucas S."/>
            <person name="Mangogna M."/>
            <person name="McGinnis K."/>
            <person name="Medlin L.K."/>
            <person name="Montsant A."/>
            <person name="Oudot-Le Secq M.P."/>
            <person name="Napoli C."/>
            <person name="Obornik M."/>
            <person name="Parker M.S."/>
            <person name="Petit J.L."/>
            <person name="Porcel B.M."/>
            <person name="Poulsen N."/>
            <person name="Robison M."/>
            <person name="Rychlewski L."/>
            <person name="Rynearson T.A."/>
            <person name="Schmutz J."/>
            <person name="Shapiro H."/>
            <person name="Siaut M."/>
            <person name="Stanley M."/>
            <person name="Sussman M.R."/>
            <person name="Taylor A.R."/>
            <person name="Vardi A."/>
            <person name="von Dassow P."/>
            <person name="Vyverman W."/>
            <person name="Willis A."/>
            <person name="Wyrwicz L.S."/>
            <person name="Rokhsar D.S."/>
            <person name="Weissenbach J."/>
            <person name="Armbrust E.V."/>
            <person name="Green B.R."/>
            <person name="Van de Peer Y."/>
            <person name="Grigoriev I.V."/>
        </authorList>
    </citation>
    <scope>NUCLEOTIDE SEQUENCE [LARGE SCALE GENOMIC DNA]</scope>
    <source>
        <strain evidence="2 3">CCMP1335</strain>
    </source>
</reference>
<keyword evidence="3" id="KW-1185">Reference proteome</keyword>
<feature type="region of interest" description="Disordered" evidence="1">
    <location>
        <begin position="585"/>
        <end position="616"/>
    </location>
</feature>
<dbReference type="InterPro" id="IPR036890">
    <property type="entry name" value="HATPase_C_sf"/>
</dbReference>
<dbReference type="KEGG" id="tps:THAPSDRAFT_870"/>
<gene>
    <name evidence="2" type="ORF">THAPSDRAFT_870</name>
</gene>
<feature type="region of interest" description="Disordered" evidence="1">
    <location>
        <begin position="150"/>
        <end position="185"/>
    </location>
</feature>